<dbReference type="EMBL" id="BAAALV010000001">
    <property type="protein sequence ID" value="GAA1901161.1"/>
    <property type="molecule type" value="Genomic_DNA"/>
</dbReference>
<evidence type="ECO:0000313" key="4">
    <source>
        <dbReference type="Proteomes" id="UP001500784"/>
    </source>
</evidence>
<gene>
    <name evidence="3" type="ORF">GCM10009688_00780</name>
</gene>
<keyword evidence="2" id="KW-1133">Transmembrane helix</keyword>
<protein>
    <submittedName>
        <fullName evidence="3">Uncharacterized protein</fullName>
    </submittedName>
</protein>
<keyword evidence="4" id="KW-1185">Reference proteome</keyword>
<feature type="compositionally biased region" description="Basic and acidic residues" evidence="1">
    <location>
        <begin position="65"/>
        <end position="80"/>
    </location>
</feature>
<keyword evidence="2" id="KW-0472">Membrane</keyword>
<organism evidence="3 4">
    <name type="scientific">Arthrobacter gandavensis</name>
    <dbReference type="NCBI Taxonomy" id="169960"/>
    <lineage>
        <taxon>Bacteria</taxon>
        <taxon>Bacillati</taxon>
        <taxon>Actinomycetota</taxon>
        <taxon>Actinomycetes</taxon>
        <taxon>Micrococcales</taxon>
        <taxon>Micrococcaceae</taxon>
        <taxon>Arthrobacter</taxon>
    </lineage>
</organism>
<feature type="compositionally biased region" description="Acidic residues" evidence="1">
    <location>
        <begin position="85"/>
        <end position="99"/>
    </location>
</feature>
<evidence type="ECO:0000313" key="3">
    <source>
        <dbReference type="EMBL" id="GAA1901161.1"/>
    </source>
</evidence>
<reference evidence="3 4" key="1">
    <citation type="journal article" date="2019" name="Int. J. Syst. Evol. Microbiol.">
        <title>The Global Catalogue of Microorganisms (GCM) 10K type strain sequencing project: providing services to taxonomists for standard genome sequencing and annotation.</title>
        <authorList>
            <consortium name="The Broad Institute Genomics Platform"/>
            <consortium name="The Broad Institute Genome Sequencing Center for Infectious Disease"/>
            <person name="Wu L."/>
            <person name="Ma J."/>
        </authorList>
    </citation>
    <scope>NUCLEOTIDE SEQUENCE [LARGE SCALE GENOMIC DNA]</scope>
    <source>
        <strain evidence="3 4">JCM 13316</strain>
    </source>
</reference>
<sequence length="147" mass="15561">MIENVGIHTLFAKVKATMEIGSKAKKIIIWSASGLAAAGLLTGTFFTGMAVAENTEPASVTSEVEAERPERPERGEHGDLPQDNEGGESQDTESQDNDSQDSSPARPERPERDHGPDSDGDRGGSGHRHGQPESEDKAPAEDAPAQS</sequence>
<dbReference type="Proteomes" id="UP001500784">
    <property type="component" value="Unassembled WGS sequence"/>
</dbReference>
<accession>A0ABN2NSH9</accession>
<name>A0ABN2NSH9_9MICC</name>
<feature type="transmembrane region" description="Helical" evidence="2">
    <location>
        <begin position="27"/>
        <end position="52"/>
    </location>
</feature>
<evidence type="ECO:0000256" key="2">
    <source>
        <dbReference type="SAM" id="Phobius"/>
    </source>
</evidence>
<evidence type="ECO:0000256" key="1">
    <source>
        <dbReference type="SAM" id="MobiDB-lite"/>
    </source>
</evidence>
<proteinExistence type="predicted"/>
<feature type="region of interest" description="Disordered" evidence="1">
    <location>
        <begin position="54"/>
        <end position="147"/>
    </location>
</feature>
<comment type="caution">
    <text evidence="3">The sequence shown here is derived from an EMBL/GenBank/DDBJ whole genome shotgun (WGS) entry which is preliminary data.</text>
</comment>
<keyword evidence="2" id="KW-0812">Transmembrane</keyword>
<feature type="compositionally biased region" description="Basic and acidic residues" evidence="1">
    <location>
        <begin position="106"/>
        <end position="140"/>
    </location>
</feature>